<dbReference type="Pfam" id="PF01510">
    <property type="entry name" value="Amidase_2"/>
    <property type="match status" value="1"/>
</dbReference>
<evidence type="ECO:0000313" key="5">
    <source>
        <dbReference type="Proteomes" id="UP000515307"/>
    </source>
</evidence>
<dbReference type="InterPro" id="IPR015510">
    <property type="entry name" value="PGRP"/>
</dbReference>
<keyword evidence="5" id="KW-1185">Reference proteome</keyword>
<evidence type="ECO:0000259" key="3">
    <source>
        <dbReference type="SMART" id="SM00701"/>
    </source>
</evidence>
<feature type="chain" id="PRO_5039299719" evidence="2">
    <location>
        <begin position="22"/>
        <end position="243"/>
    </location>
</feature>
<dbReference type="RefSeq" id="WP_185302758.1">
    <property type="nucleotide sequence ID" value="NZ_CP045702.1"/>
</dbReference>
<keyword evidence="2" id="KW-0732">Signal</keyword>
<dbReference type="InterPro" id="IPR036505">
    <property type="entry name" value="Amidase/PGRP_sf"/>
</dbReference>
<dbReference type="AlphaFoldDB" id="A0A7G7BVD7"/>
<dbReference type="CDD" id="cd06583">
    <property type="entry name" value="PGRP"/>
    <property type="match status" value="1"/>
</dbReference>
<evidence type="ECO:0000256" key="1">
    <source>
        <dbReference type="ARBA" id="ARBA00007553"/>
    </source>
</evidence>
<sequence length="243" mass="26407">MWSRRLVLCAVFMPLAFLVLRDAPVRFDAPEHHSLPVAPPGAPRPDIVPRSSWHADERMVKHAAAYTGRVSAAFIHHTGHANGYDCADAPELLRSIQENHIKADGWDDIGYNFLVDRCGTIYEGRAGGITRPVRGAHTKGFNADTVGIAAIGTFGAGVPVPAAVVEAVARVIAWKLRPGIDPRGSVRLVSTNDESRYPKGHAAELHVVSGHRDSYLTDCPGDALYGQLPAIREAVAAFRERRR</sequence>
<dbReference type="PANTHER" id="PTHR11022">
    <property type="entry name" value="PEPTIDOGLYCAN RECOGNITION PROTEIN"/>
    <property type="match status" value="1"/>
</dbReference>
<dbReference type="Proteomes" id="UP000515307">
    <property type="component" value="Chromosome"/>
</dbReference>
<reference evidence="5" key="1">
    <citation type="submission" date="2019-10" db="EMBL/GenBank/DDBJ databases">
        <title>Antimicrobial potential of Antarctic Bacteria.</title>
        <authorList>
            <person name="Benaud N."/>
            <person name="Edwards R.J."/>
            <person name="Ferrari B.C."/>
        </authorList>
    </citation>
    <scope>NUCLEOTIDE SEQUENCE [LARGE SCALE GENOMIC DNA]</scope>
    <source>
        <strain evidence="5">NBSH44</strain>
    </source>
</reference>
<comment type="similarity">
    <text evidence="1">Belongs to the N-acetylmuramoyl-L-alanine amidase 2 family.</text>
</comment>
<dbReference type="KEGG" id="sfiy:F0344_18570"/>
<dbReference type="InterPro" id="IPR006619">
    <property type="entry name" value="PGRP_domain_met/bac"/>
</dbReference>
<dbReference type="EMBL" id="CP045702">
    <property type="protein sequence ID" value="QNE79302.1"/>
    <property type="molecule type" value="Genomic_DNA"/>
</dbReference>
<name>A0A7G7BVD7_9ACTN</name>
<feature type="domain" description="Peptidoglycan recognition protein family" evidence="3">
    <location>
        <begin position="45"/>
        <end position="193"/>
    </location>
</feature>
<dbReference type="Gene3D" id="3.40.80.10">
    <property type="entry name" value="Peptidoglycan recognition protein-like"/>
    <property type="match status" value="1"/>
</dbReference>
<proteinExistence type="inferred from homology"/>
<accession>A0A7G7BVD7</accession>
<feature type="signal peptide" evidence="2">
    <location>
        <begin position="1"/>
        <end position="21"/>
    </location>
</feature>
<dbReference type="GO" id="GO:0008270">
    <property type="term" value="F:zinc ion binding"/>
    <property type="evidence" value="ECO:0007669"/>
    <property type="project" value="InterPro"/>
</dbReference>
<evidence type="ECO:0000313" key="4">
    <source>
        <dbReference type="EMBL" id="QNE79302.1"/>
    </source>
</evidence>
<organism evidence="4 5">
    <name type="scientific">Streptomyces finlayi</name>
    <dbReference type="NCBI Taxonomy" id="67296"/>
    <lineage>
        <taxon>Bacteria</taxon>
        <taxon>Bacillati</taxon>
        <taxon>Actinomycetota</taxon>
        <taxon>Actinomycetes</taxon>
        <taxon>Kitasatosporales</taxon>
        <taxon>Streptomycetaceae</taxon>
        <taxon>Streptomyces</taxon>
    </lineage>
</organism>
<dbReference type="SUPFAM" id="SSF55846">
    <property type="entry name" value="N-acetylmuramoyl-L-alanine amidase-like"/>
    <property type="match status" value="1"/>
</dbReference>
<dbReference type="InterPro" id="IPR002502">
    <property type="entry name" value="Amidase_domain"/>
</dbReference>
<protein>
    <submittedName>
        <fullName evidence="4">N-acetylmuramoyl-L-alanine amidase</fullName>
    </submittedName>
</protein>
<dbReference type="SMART" id="SM00701">
    <property type="entry name" value="PGRP"/>
    <property type="match status" value="1"/>
</dbReference>
<dbReference type="GO" id="GO:0009253">
    <property type="term" value="P:peptidoglycan catabolic process"/>
    <property type="evidence" value="ECO:0007669"/>
    <property type="project" value="InterPro"/>
</dbReference>
<gene>
    <name evidence="4" type="ORF">F0344_18570</name>
</gene>
<dbReference type="GO" id="GO:0008745">
    <property type="term" value="F:N-acetylmuramoyl-L-alanine amidase activity"/>
    <property type="evidence" value="ECO:0007669"/>
    <property type="project" value="InterPro"/>
</dbReference>
<evidence type="ECO:0000256" key="2">
    <source>
        <dbReference type="SAM" id="SignalP"/>
    </source>
</evidence>
<dbReference type="PANTHER" id="PTHR11022:SF41">
    <property type="entry name" value="PEPTIDOGLYCAN-RECOGNITION PROTEIN LC-RELATED"/>
    <property type="match status" value="1"/>
</dbReference>